<gene>
    <name evidence="13" type="ORF">DFQ12_0365</name>
</gene>
<evidence type="ECO:0000256" key="10">
    <source>
        <dbReference type="SAM" id="SignalP"/>
    </source>
</evidence>
<evidence type="ECO:0000256" key="1">
    <source>
        <dbReference type="ARBA" id="ARBA00004571"/>
    </source>
</evidence>
<dbReference type="CDD" id="cd01347">
    <property type="entry name" value="ligand_gated_channel"/>
    <property type="match status" value="1"/>
</dbReference>
<evidence type="ECO:0000256" key="8">
    <source>
        <dbReference type="PROSITE-ProRule" id="PRU01360"/>
    </source>
</evidence>
<dbReference type="GO" id="GO:0015344">
    <property type="term" value="F:siderophore uptake transmembrane transporter activity"/>
    <property type="evidence" value="ECO:0007669"/>
    <property type="project" value="TreeGrafter"/>
</dbReference>
<keyword evidence="7 8" id="KW-0998">Cell outer membrane</keyword>
<dbReference type="PROSITE" id="PS52016">
    <property type="entry name" value="TONB_DEPENDENT_REC_3"/>
    <property type="match status" value="1"/>
</dbReference>
<evidence type="ECO:0000256" key="7">
    <source>
        <dbReference type="ARBA" id="ARBA00023237"/>
    </source>
</evidence>
<keyword evidence="14" id="KW-1185">Reference proteome</keyword>
<evidence type="ECO:0000313" key="13">
    <source>
        <dbReference type="EMBL" id="RKE55533.1"/>
    </source>
</evidence>
<sequence>MLNKKIALTKLAIILTVGASYAQIRDTTALNEVIINQNRLQIPFSKQSKNIQILTQEDIQRLPNRSINELLTNIPGVDVRQRGPFGSQADVSIDGGSFEQTAILLNGVKITDPQTAHHNMNLPVPVESIERIEIIRGPASRIFGINALTGAINIVTKKIESNQISTQVYGGSSFKDNEQASSGKYYGKGAQLGAQFNSGRTSHGLYFGHEDSNGQRYNTASNNNKLYYDGTYQPNESHQIKANFGYIDNQFGANGYYAAPTDKEAYEQVKTAFASLQSKHQLSKDLSISPRLSNRYNEDEYWYLGRQTSKGRSKHYSNVFGAEVNAALEQHYGTFGLGLESRFERINSTAIGSHNRENYGGYLEFKTEAIAKLMVNAGAYVNYNSKFGWQVFPGLDLGYAITEHWKFVLSAGSAQRIPSFTDLYTNQTANIGNPDLTSENAYQIEGGIKYLSNRIVAQASYFHRNINDFIDWQKTEGAVAEGTVVPWKPSNIGKNTVDGVNGSFRYQLNDPMATTRYYTTISYNYLNPTIKVEDGIRSKYAIENLRHQVILNFTVNHKNWMLTTANRFNERISYKNYFIADVRASYQIIDLNIFADIQNIFDKSYIEAAAVPMPGRWFSLGAKYKFSY</sequence>
<dbReference type="EMBL" id="RAPY01000001">
    <property type="protein sequence ID" value="RKE55533.1"/>
    <property type="molecule type" value="Genomic_DNA"/>
</dbReference>
<dbReference type="SUPFAM" id="SSF56935">
    <property type="entry name" value="Porins"/>
    <property type="match status" value="1"/>
</dbReference>
<evidence type="ECO:0000259" key="11">
    <source>
        <dbReference type="Pfam" id="PF00593"/>
    </source>
</evidence>
<comment type="caution">
    <text evidence="13">The sequence shown here is derived from an EMBL/GenBank/DDBJ whole genome shotgun (WGS) entry which is preliminary data.</text>
</comment>
<dbReference type="Pfam" id="PF07715">
    <property type="entry name" value="Plug"/>
    <property type="match status" value="1"/>
</dbReference>
<dbReference type="Gene3D" id="2.170.130.10">
    <property type="entry name" value="TonB-dependent receptor, plug domain"/>
    <property type="match status" value="1"/>
</dbReference>
<feature type="signal peptide" evidence="10">
    <location>
        <begin position="1"/>
        <end position="22"/>
    </location>
</feature>
<keyword evidence="10" id="KW-0732">Signal</keyword>
<comment type="similarity">
    <text evidence="8 9">Belongs to the TonB-dependent receptor family.</text>
</comment>
<dbReference type="OrthoDB" id="9758472at2"/>
<dbReference type="GO" id="GO:0009279">
    <property type="term" value="C:cell outer membrane"/>
    <property type="evidence" value="ECO:0007669"/>
    <property type="project" value="UniProtKB-SubCell"/>
</dbReference>
<reference evidence="13 14" key="1">
    <citation type="submission" date="2018-09" db="EMBL/GenBank/DDBJ databases">
        <title>Genomic Encyclopedia of Type Strains, Phase III (KMG-III): the genomes of soil and plant-associated and newly described type strains.</title>
        <authorList>
            <person name="Whitman W."/>
        </authorList>
    </citation>
    <scope>NUCLEOTIDE SEQUENCE [LARGE SCALE GENOMIC DNA]</scope>
    <source>
        <strain evidence="13 14">CECT 7938</strain>
    </source>
</reference>
<keyword evidence="4 8" id="KW-0812">Transmembrane</keyword>
<feature type="chain" id="PRO_5019338577" evidence="10">
    <location>
        <begin position="23"/>
        <end position="628"/>
    </location>
</feature>
<evidence type="ECO:0000256" key="6">
    <source>
        <dbReference type="ARBA" id="ARBA00023136"/>
    </source>
</evidence>
<feature type="domain" description="TonB-dependent receptor plug" evidence="12">
    <location>
        <begin position="46"/>
        <end position="151"/>
    </location>
</feature>
<evidence type="ECO:0000256" key="4">
    <source>
        <dbReference type="ARBA" id="ARBA00022692"/>
    </source>
</evidence>
<dbReference type="InterPro" id="IPR000531">
    <property type="entry name" value="Beta-barrel_TonB"/>
</dbReference>
<evidence type="ECO:0000256" key="5">
    <source>
        <dbReference type="ARBA" id="ARBA00023077"/>
    </source>
</evidence>
<name>A0A420BFR7_SPHD1</name>
<protein>
    <submittedName>
        <fullName evidence="13">Iron complex outermembrane receptor protein</fullName>
    </submittedName>
</protein>
<dbReference type="AlphaFoldDB" id="A0A420BFR7"/>
<dbReference type="RefSeq" id="WP_120257309.1">
    <property type="nucleotide sequence ID" value="NZ_RAPY01000001.1"/>
</dbReference>
<evidence type="ECO:0000256" key="3">
    <source>
        <dbReference type="ARBA" id="ARBA00022452"/>
    </source>
</evidence>
<dbReference type="Pfam" id="PF00593">
    <property type="entry name" value="TonB_dep_Rec_b-barrel"/>
    <property type="match status" value="1"/>
</dbReference>
<dbReference type="PANTHER" id="PTHR30069">
    <property type="entry name" value="TONB-DEPENDENT OUTER MEMBRANE RECEPTOR"/>
    <property type="match status" value="1"/>
</dbReference>
<dbReference type="InterPro" id="IPR036942">
    <property type="entry name" value="Beta-barrel_TonB_sf"/>
</dbReference>
<dbReference type="GO" id="GO:0044718">
    <property type="term" value="P:siderophore transmembrane transport"/>
    <property type="evidence" value="ECO:0007669"/>
    <property type="project" value="TreeGrafter"/>
</dbReference>
<proteinExistence type="inferred from homology"/>
<dbReference type="InterPro" id="IPR012910">
    <property type="entry name" value="Plug_dom"/>
</dbReference>
<keyword evidence="3 8" id="KW-1134">Transmembrane beta strand</keyword>
<dbReference type="InterPro" id="IPR037066">
    <property type="entry name" value="Plug_dom_sf"/>
</dbReference>
<evidence type="ECO:0000256" key="9">
    <source>
        <dbReference type="RuleBase" id="RU003357"/>
    </source>
</evidence>
<comment type="subcellular location">
    <subcellularLocation>
        <location evidence="1 8">Cell outer membrane</location>
        <topology evidence="1 8">Multi-pass membrane protein</topology>
    </subcellularLocation>
</comment>
<dbReference type="PANTHER" id="PTHR30069:SF50">
    <property type="entry name" value="TONB-DEPENDENT RECEPTOR HI_1217-RELATED"/>
    <property type="match status" value="1"/>
</dbReference>
<dbReference type="InterPro" id="IPR039426">
    <property type="entry name" value="TonB-dep_rcpt-like"/>
</dbReference>
<accession>A0A420BFR7</accession>
<keyword evidence="13" id="KW-0675">Receptor</keyword>
<organism evidence="13 14">
    <name type="scientific">Sphingobacterium detergens</name>
    <dbReference type="NCBI Taxonomy" id="1145106"/>
    <lineage>
        <taxon>Bacteria</taxon>
        <taxon>Pseudomonadati</taxon>
        <taxon>Bacteroidota</taxon>
        <taxon>Sphingobacteriia</taxon>
        <taxon>Sphingobacteriales</taxon>
        <taxon>Sphingobacteriaceae</taxon>
        <taxon>Sphingobacterium</taxon>
    </lineage>
</organism>
<keyword evidence="5 9" id="KW-0798">TonB box</keyword>
<evidence type="ECO:0000259" key="12">
    <source>
        <dbReference type="Pfam" id="PF07715"/>
    </source>
</evidence>
<feature type="domain" description="TonB-dependent receptor-like beta-barrel" evidence="11">
    <location>
        <begin position="188"/>
        <end position="600"/>
    </location>
</feature>
<keyword evidence="6 8" id="KW-0472">Membrane</keyword>
<dbReference type="Proteomes" id="UP000286246">
    <property type="component" value="Unassembled WGS sequence"/>
</dbReference>
<dbReference type="Gene3D" id="2.40.170.20">
    <property type="entry name" value="TonB-dependent receptor, beta-barrel domain"/>
    <property type="match status" value="1"/>
</dbReference>
<keyword evidence="2 8" id="KW-0813">Transport</keyword>
<evidence type="ECO:0000256" key="2">
    <source>
        <dbReference type="ARBA" id="ARBA00022448"/>
    </source>
</evidence>
<evidence type="ECO:0000313" key="14">
    <source>
        <dbReference type="Proteomes" id="UP000286246"/>
    </source>
</evidence>